<proteinExistence type="predicted"/>
<name>A0A7W5E423_9BACT</name>
<gene>
    <name evidence="1" type="ORF">FHS27_005656</name>
</gene>
<sequence length="95" mass="10671">MRRPLRMVYKTDSDKPYATATVTLFANDQMVGEGRFEKCTPNRVTLDGTFDIGSPQDPMSPTATTCHSNRWGKLNAVDIDLDQRLQNRLTGTHVV</sequence>
<accession>A0A7W5E423</accession>
<reference evidence="1 2" key="1">
    <citation type="submission" date="2020-08" db="EMBL/GenBank/DDBJ databases">
        <title>Genomic Encyclopedia of Type Strains, Phase III (KMG-III): the genomes of soil and plant-associated and newly described type strains.</title>
        <authorList>
            <person name="Whitman W."/>
        </authorList>
    </citation>
    <scope>NUCLEOTIDE SEQUENCE [LARGE SCALE GENOMIC DNA]</scope>
    <source>
        <strain evidence="1 2">CECT 8075</strain>
    </source>
</reference>
<protein>
    <submittedName>
        <fullName evidence="1">Uncharacterized protein</fullName>
    </submittedName>
</protein>
<comment type="caution">
    <text evidence="1">The sequence shown here is derived from an EMBL/GenBank/DDBJ whole genome shotgun (WGS) entry which is preliminary data.</text>
</comment>
<dbReference type="Proteomes" id="UP000536179">
    <property type="component" value="Unassembled WGS sequence"/>
</dbReference>
<keyword evidence="2" id="KW-1185">Reference proteome</keyword>
<organism evidence="1 2">
    <name type="scientific">Aporhodopirellula rubra</name>
    <dbReference type="NCBI Taxonomy" id="980271"/>
    <lineage>
        <taxon>Bacteria</taxon>
        <taxon>Pseudomonadati</taxon>
        <taxon>Planctomycetota</taxon>
        <taxon>Planctomycetia</taxon>
        <taxon>Pirellulales</taxon>
        <taxon>Pirellulaceae</taxon>
        <taxon>Aporhodopirellula</taxon>
    </lineage>
</organism>
<evidence type="ECO:0000313" key="2">
    <source>
        <dbReference type="Proteomes" id="UP000536179"/>
    </source>
</evidence>
<dbReference type="AlphaFoldDB" id="A0A7W5E423"/>
<dbReference type="EMBL" id="JACHXU010000027">
    <property type="protein sequence ID" value="MBB3209816.1"/>
    <property type="molecule type" value="Genomic_DNA"/>
</dbReference>
<evidence type="ECO:0000313" key="1">
    <source>
        <dbReference type="EMBL" id="MBB3209816.1"/>
    </source>
</evidence>
<dbReference type="RefSeq" id="WP_184308711.1">
    <property type="nucleotide sequence ID" value="NZ_JACHXU010000027.1"/>
</dbReference>